<dbReference type="AlphaFoldDB" id="K2R2K6"/>
<dbReference type="Proteomes" id="UP000007129">
    <property type="component" value="Unassembled WGS sequence"/>
</dbReference>
<evidence type="ECO:0000313" key="3">
    <source>
        <dbReference type="Proteomes" id="UP000007129"/>
    </source>
</evidence>
<sequence length="214" mass="22798">MAGVIGLRRSQLPNCAETESRIAQEKEMLHSGGETGGERGGMISPTKTSAQHPAMAGDREEKGMAGGKSLRTILMPFASPINRHSSLSRETTAFHRPVALPARLGRSALRAKGQAGSFPSRASPTQAHAVQITLDRPWPPGASSAAFDPTESAERPQTFGECWEEAKAKLMPSGVRNKRLGSGVQPEPRCENVTVLHSRFKGARGNVGYPDCGS</sequence>
<gene>
    <name evidence="2" type="ORF">MPH_06267</name>
</gene>
<organism evidence="2 3">
    <name type="scientific">Macrophomina phaseolina (strain MS6)</name>
    <name type="common">Charcoal rot fungus</name>
    <dbReference type="NCBI Taxonomy" id="1126212"/>
    <lineage>
        <taxon>Eukaryota</taxon>
        <taxon>Fungi</taxon>
        <taxon>Dikarya</taxon>
        <taxon>Ascomycota</taxon>
        <taxon>Pezizomycotina</taxon>
        <taxon>Dothideomycetes</taxon>
        <taxon>Dothideomycetes incertae sedis</taxon>
        <taxon>Botryosphaeriales</taxon>
        <taxon>Botryosphaeriaceae</taxon>
        <taxon>Macrophomina</taxon>
    </lineage>
</organism>
<dbReference type="HOGENOM" id="CLU_1289145_0_0_1"/>
<dbReference type="EMBL" id="AHHD01000267">
    <property type="protein sequence ID" value="EKG16491.1"/>
    <property type="molecule type" value="Genomic_DNA"/>
</dbReference>
<name>K2R2K6_MACPH</name>
<proteinExistence type="predicted"/>
<evidence type="ECO:0000313" key="2">
    <source>
        <dbReference type="EMBL" id="EKG16491.1"/>
    </source>
</evidence>
<dbReference type="VEuPathDB" id="FungiDB:MPH_06267"/>
<evidence type="ECO:0000256" key="1">
    <source>
        <dbReference type="SAM" id="MobiDB-lite"/>
    </source>
</evidence>
<feature type="region of interest" description="Disordered" evidence="1">
    <location>
        <begin position="27"/>
        <end position="62"/>
    </location>
</feature>
<dbReference type="InParanoid" id="K2R2K6"/>
<comment type="caution">
    <text evidence="2">The sequence shown here is derived from an EMBL/GenBank/DDBJ whole genome shotgun (WGS) entry which is preliminary data.</text>
</comment>
<accession>K2R2K6</accession>
<protein>
    <submittedName>
        <fullName evidence="2">Uncharacterized protein</fullName>
    </submittedName>
</protein>
<reference evidence="2 3" key="1">
    <citation type="journal article" date="2012" name="BMC Genomics">
        <title>Tools to kill: Genome of one of the most destructive plant pathogenic fungi Macrophomina phaseolina.</title>
        <authorList>
            <person name="Islam M.S."/>
            <person name="Haque M.S."/>
            <person name="Islam M.M."/>
            <person name="Emdad E.M."/>
            <person name="Halim A."/>
            <person name="Hossen Q.M.M."/>
            <person name="Hossain M.Z."/>
            <person name="Ahmed B."/>
            <person name="Rahim S."/>
            <person name="Rahman M.S."/>
            <person name="Alam M.M."/>
            <person name="Hou S."/>
            <person name="Wan X."/>
            <person name="Saito J.A."/>
            <person name="Alam M."/>
        </authorList>
    </citation>
    <scope>NUCLEOTIDE SEQUENCE [LARGE SCALE GENOMIC DNA]</scope>
    <source>
        <strain evidence="2 3">MS6</strain>
    </source>
</reference>